<organism evidence="2 3">
    <name type="scientific">Zea mays</name>
    <name type="common">Maize</name>
    <dbReference type="NCBI Taxonomy" id="4577"/>
    <lineage>
        <taxon>Eukaryota</taxon>
        <taxon>Viridiplantae</taxon>
        <taxon>Streptophyta</taxon>
        <taxon>Embryophyta</taxon>
        <taxon>Tracheophyta</taxon>
        <taxon>Spermatophyta</taxon>
        <taxon>Magnoliopsida</taxon>
        <taxon>Liliopsida</taxon>
        <taxon>Poales</taxon>
        <taxon>Poaceae</taxon>
        <taxon>PACMAD clade</taxon>
        <taxon>Panicoideae</taxon>
        <taxon>Andropogonodae</taxon>
        <taxon>Andropogoneae</taxon>
        <taxon>Tripsacinae</taxon>
        <taxon>Zea</taxon>
    </lineage>
</organism>
<dbReference type="AlphaFoldDB" id="A0A3L6GA67"/>
<evidence type="ECO:0000313" key="3">
    <source>
        <dbReference type="Proteomes" id="UP000251960"/>
    </source>
</evidence>
<protein>
    <submittedName>
        <fullName evidence="2">Uncharacterized protein</fullName>
    </submittedName>
</protein>
<dbReference type="EMBL" id="NCVQ01000002">
    <property type="protein sequence ID" value="PWZ45266.1"/>
    <property type="molecule type" value="Genomic_DNA"/>
</dbReference>
<comment type="caution">
    <text evidence="2">The sequence shown here is derived from an EMBL/GenBank/DDBJ whole genome shotgun (WGS) entry which is preliminary data.</text>
</comment>
<evidence type="ECO:0000313" key="2">
    <source>
        <dbReference type="EMBL" id="PWZ45266.1"/>
    </source>
</evidence>
<name>A0A3L6GA67_MAIZE</name>
<gene>
    <name evidence="2" type="ORF">Zm00014a_011135</name>
</gene>
<keyword evidence="1" id="KW-0732">Signal</keyword>
<accession>A0A3L6GA67</accession>
<sequence length="46" mass="5471">MIMSLNLIHLLLKMVILKNNQILLSVYIDMNVFKCFLSTYINNFIH</sequence>
<feature type="chain" id="PRO_5018205696" evidence="1">
    <location>
        <begin position="18"/>
        <end position="46"/>
    </location>
</feature>
<dbReference type="Proteomes" id="UP000251960">
    <property type="component" value="Chromosome 10"/>
</dbReference>
<evidence type="ECO:0000256" key="1">
    <source>
        <dbReference type="SAM" id="SignalP"/>
    </source>
</evidence>
<feature type="signal peptide" evidence="1">
    <location>
        <begin position="1"/>
        <end position="17"/>
    </location>
</feature>
<proteinExistence type="predicted"/>
<reference evidence="2 3" key="1">
    <citation type="journal article" date="2018" name="Nat. Genet.">
        <title>Extensive intraspecific gene order and gene structural variations between Mo17 and other maize genomes.</title>
        <authorList>
            <person name="Sun S."/>
            <person name="Zhou Y."/>
            <person name="Chen J."/>
            <person name="Shi J."/>
            <person name="Zhao H."/>
            <person name="Zhao H."/>
            <person name="Song W."/>
            <person name="Zhang M."/>
            <person name="Cui Y."/>
            <person name="Dong X."/>
            <person name="Liu H."/>
            <person name="Ma X."/>
            <person name="Jiao Y."/>
            <person name="Wang B."/>
            <person name="Wei X."/>
            <person name="Stein J.C."/>
            <person name="Glaubitz J.C."/>
            <person name="Lu F."/>
            <person name="Yu G."/>
            <person name="Liang C."/>
            <person name="Fengler K."/>
            <person name="Li B."/>
            <person name="Rafalski A."/>
            <person name="Schnable P.S."/>
            <person name="Ware D.H."/>
            <person name="Buckler E.S."/>
            <person name="Lai J."/>
        </authorList>
    </citation>
    <scope>NUCLEOTIDE SEQUENCE [LARGE SCALE GENOMIC DNA]</scope>
    <source>
        <strain evidence="3">cv. Missouri 17</strain>
        <tissue evidence="2">Seedling</tissue>
    </source>
</reference>